<evidence type="ECO:0000313" key="2">
    <source>
        <dbReference type="Proteomes" id="UP000478183"/>
    </source>
</evidence>
<dbReference type="EMBL" id="WMIE01000001">
    <property type="protein sequence ID" value="MTH76344.1"/>
    <property type="molecule type" value="Genomic_DNA"/>
</dbReference>
<sequence>MAVIPPILNSSIAALTDWLELTAFFSPFSVARFDAMRGALIQQLNEPEDDIGERDRELDDLTNEIENEVIERTVGCGGGYPFRISDNGEELILIQNWQVEQYAPYLVCLLTSHLSRNTLLDFEIEVALVTRLRNRVFQVISVFAMAGLASGSAASVGWPREGQVSVLDTLRRAQERGAGFEVREQPGQHTPPHEKDGGIDVISWQILDRPPPPILYYGQVASGHDWENKPVRVHVDVFEPNYLSYPPRGNKAFVTLIPFRETEVSDWINDHARHGALLDRTRLPSRALIGMEIARGGQQMDESANMPQVIEWIANFRNAPLPVAAVA</sequence>
<reference evidence="1 2" key="1">
    <citation type="submission" date="2019-11" db="EMBL/GenBank/DDBJ databases">
        <authorList>
            <person name="Dong K."/>
        </authorList>
    </citation>
    <scope>NUCLEOTIDE SEQUENCE [LARGE SCALE GENOMIC DNA]</scope>
    <source>
        <strain evidence="1 2">NBRC 111993</strain>
    </source>
</reference>
<protein>
    <submittedName>
        <fullName evidence="1">Uncharacterized protein</fullName>
    </submittedName>
</protein>
<name>A0A6L6J864_9RHOB</name>
<dbReference type="Proteomes" id="UP000478183">
    <property type="component" value="Unassembled WGS sequence"/>
</dbReference>
<evidence type="ECO:0000313" key="1">
    <source>
        <dbReference type="EMBL" id="MTH76344.1"/>
    </source>
</evidence>
<dbReference type="AlphaFoldDB" id="A0A6L6J864"/>
<gene>
    <name evidence="1" type="ORF">GL286_01215</name>
</gene>
<organism evidence="1 2">
    <name type="scientific">Paracoccus aestuariivivens</name>
    <dbReference type="NCBI Taxonomy" id="1820333"/>
    <lineage>
        <taxon>Bacteria</taxon>
        <taxon>Pseudomonadati</taxon>
        <taxon>Pseudomonadota</taxon>
        <taxon>Alphaproteobacteria</taxon>
        <taxon>Rhodobacterales</taxon>
        <taxon>Paracoccaceae</taxon>
        <taxon>Paracoccus</taxon>
    </lineage>
</organism>
<dbReference type="OrthoDB" id="8443799at2"/>
<keyword evidence="2" id="KW-1185">Reference proteome</keyword>
<comment type="caution">
    <text evidence="1">The sequence shown here is derived from an EMBL/GenBank/DDBJ whole genome shotgun (WGS) entry which is preliminary data.</text>
</comment>
<proteinExistence type="predicted"/>
<dbReference type="RefSeq" id="WP_155093727.1">
    <property type="nucleotide sequence ID" value="NZ_WMIE01000001.1"/>
</dbReference>
<accession>A0A6L6J864</accession>